<dbReference type="PANTHER" id="PTHR48050">
    <property type="entry name" value="STEROL 3-BETA-GLUCOSYLTRANSFERASE"/>
    <property type="match status" value="1"/>
</dbReference>
<dbReference type="InterPro" id="IPR050426">
    <property type="entry name" value="Glycosyltransferase_28"/>
</dbReference>
<sequence length="400" mass="42411">MPDNTLFHLGESMRVLVIASPGLGHLFPTVPLAHAFRAAGHEVRFATGGLGLSATDAGMNVVDVTPGLDYGEIYMSVGGDDNRRPIHADDPEDELLARLFGRVSSVMVDGALDVARSWSPDLIFSPVLQGAGPLVAAATGTPLVEMPVGVYDSRHDLGDMIREAMRADYDRHSVSADARATVRLSMMPPSFAELLPPERRNEGAWPMRWVPYNGGFVLPDWLRRRPDRPRIAVTLGTIEAQWGGIAMLSPLMTAAGGVDAEFVVTLGGGDVALLGDLPDNVRTVEWAPLDALLETCTAIIHHGGSGTTMTAIAAGIPQCVIPQGSYQHTDVGVVARLGTGIVAEAETLGARECRTLLTDEGMRKAAARAREELLTMPAPAELVPRLAALAGPRPATSEEG</sequence>
<evidence type="ECO:0000256" key="1">
    <source>
        <dbReference type="ARBA" id="ARBA00006962"/>
    </source>
</evidence>
<dbReference type="Proteomes" id="UP001059597">
    <property type="component" value="Chromosome"/>
</dbReference>
<reference evidence="6" key="1">
    <citation type="submission" date="2022-06" db="EMBL/GenBank/DDBJ databases">
        <title>Complete genome sequence of Streptomyces nigrescens HEK616.</title>
        <authorList>
            <person name="Asamizu S."/>
            <person name="Onaka H."/>
        </authorList>
    </citation>
    <scope>NUCLEOTIDE SEQUENCE</scope>
    <source>
        <strain evidence="6">HEK616</strain>
    </source>
</reference>
<evidence type="ECO:0000259" key="5">
    <source>
        <dbReference type="Pfam" id="PF21036"/>
    </source>
</evidence>
<evidence type="ECO:0000256" key="3">
    <source>
        <dbReference type="ARBA" id="ARBA00022679"/>
    </source>
</evidence>
<feature type="domain" description="Erythromycin biosynthesis protein CIII-like N-terminal" evidence="5">
    <location>
        <begin position="35"/>
        <end position="236"/>
    </location>
</feature>
<dbReference type="RefSeq" id="WP_261954877.1">
    <property type="nucleotide sequence ID" value="NZ_AP026073.1"/>
</dbReference>
<keyword evidence="3 6" id="KW-0808">Transferase</keyword>
<evidence type="ECO:0000313" key="7">
    <source>
        <dbReference type="Proteomes" id="UP001059597"/>
    </source>
</evidence>
<proteinExistence type="inferred from homology"/>
<dbReference type="GO" id="GO:0016740">
    <property type="term" value="F:transferase activity"/>
    <property type="evidence" value="ECO:0007669"/>
    <property type="project" value="UniProtKB-KW"/>
</dbReference>
<gene>
    <name evidence="6" type="primary">iroB</name>
    <name evidence="6" type="ORF">HEK616_47430</name>
</gene>
<comment type="similarity">
    <text evidence="1">Belongs to the glycosyltransferase 28 family.</text>
</comment>
<protein>
    <submittedName>
        <fullName evidence="6">Glycosyl transferase</fullName>
    </submittedName>
</protein>
<dbReference type="InterPro" id="IPR002213">
    <property type="entry name" value="UDP_glucos_trans"/>
</dbReference>
<name>A0ABM7ZY19_STRNI</name>
<feature type="domain" description="Erythromycin biosynthesis protein CIII-like C-terminal" evidence="4">
    <location>
        <begin position="251"/>
        <end position="389"/>
    </location>
</feature>
<evidence type="ECO:0000259" key="4">
    <source>
        <dbReference type="Pfam" id="PF06722"/>
    </source>
</evidence>
<dbReference type="CDD" id="cd03784">
    <property type="entry name" value="GT1_Gtf-like"/>
    <property type="match status" value="1"/>
</dbReference>
<dbReference type="PANTHER" id="PTHR48050:SF13">
    <property type="entry name" value="STEROL 3-BETA-GLUCOSYLTRANSFERASE UGT80A2"/>
    <property type="match status" value="1"/>
</dbReference>
<dbReference type="InterPro" id="IPR010610">
    <property type="entry name" value="EryCIII-like_C"/>
</dbReference>
<keyword evidence="7" id="KW-1185">Reference proteome</keyword>
<dbReference type="InterPro" id="IPR048284">
    <property type="entry name" value="EryCIII-like_N"/>
</dbReference>
<evidence type="ECO:0000256" key="2">
    <source>
        <dbReference type="ARBA" id="ARBA00022676"/>
    </source>
</evidence>
<keyword evidence="2" id="KW-0328">Glycosyltransferase</keyword>
<dbReference type="Pfam" id="PF21036">
    <property type="entry name" value="EryCIII-like_N"/>
    <property type="match status" value="1"/>
</dbReference>
<dbReference type="EMBL" id="AP026073">
    <property type="protein sequence ID" value="BDM71256.1"/>
    <property type="molecule type" value="Genomic_DNA"/>
</dbReference>
<dbReference type="Pfam" id="PF06722">
    <property type="entry name" value="EryCIII-like_C"/>
    <property type="match status" value="1"/>
</dbReference>
<evidence type="ECO:0000313" key="6">
    <source>
        <dbReference type="EMBL" id="BDM71256.1"/>
    </source>
</evidence>
<dbReference type="SUPFAM" id="SSF53756">
    <property type="entry name" value="UDP-Glycosyltransferase/glycogen phosphorylase"/>
    <property type="match status" value="1"/>
</dbReference>
<dbReference type="Gene3D" id="3.40.50.2000">
    <property type="entry name" value="Glycogen Phosphorylase B"/>
    <property type="match status" value="2"/>
</dbReference>
<organism evidence="6 7">
    <name type="scientific">Streptomyces nigrescens</name>
    <dbReference type="NCBI Taxonomy" id="1920"/>
    <lineage>
        <taxon>Bacteria</taxon>
        <taxon>Bacillati</taxon>
        <taxon>Actinomycetota</taxon>
        <taxon>Actinomycetes</taxon>
        <taxon>Kitasatosporales</taxon>
        <taxon>Streptomycetaceae</taxon>
        <taxon>Streptomyces</taxon>
    </lineage>
</organism>
<accession>A0ABM7ZY19</accession>